<dbReference type="AlphaFoldDB" id="A0AAD3RCD1"/>
<organism evidence="1 2">
    <name type="scientific">Lates japonicus</name>
    <name type="common">Japanese lates</name>
    <dbReference type="NCBI Taxonomy" id="270547"/>
    <lineage>
        <taxon>Eukaryota</taxon>
        <taxon>Metazoa</taxon>
        <taxon>Chordata</taxon>
        <taxon>Craniata</taxon>
        <taxon>Vertebrata</taxon>
        <taxon>Euteleostomi</taxon>
        <taxon>Actinopterygii</taxon>
        <taxon>Neopterygii</taxon>
        <taxon>Teleostei</taxon>
        <taxon>Neoteleostei</taxon>
        <taxon>Acanthomorphata</taxon>
        <taxon>Carangaria</taxon>
        <taxon>Carangaria incertae sedis</taxon>
        <taxon>Centropomidae</taxon>
        <taxon>Lates</taxon>
    </lineage>
</organism>
<keyword evidence="2" id="KW-1185">Reference proteome</keyword>
<evidence type="ECO:0000313" key="1">
    <source>
        <dbReference type="EMBL" id="GLD63211.1"/>
    </source>
</evidence>
<comment type="caution">
    <text evidence="1">The sequence shown here is derived from an EMBL/GenBank/DDBJ whole genome shotgun (WGS) entry which is preliminary data.</text>
</comment>
<sequence>MLLLPSVFKEDPQRLFVIDKDPVYPTPTIVVSNCKNENPLQSNAITVKMDDTEMLLDDGSVDVSLALAIAFSLYHIFQIEYPENLRKTVSFLEAFVFKMKGSAPIAVQRIRHCHTGLCYGTSGFGAKHSNFLLRTPARAVNYSWKKQFRDEMRKF</sequence>
<proteinExistence type="predicted"/>
<dbReference type="EMBL" id="BRZM01000059">
    <property type="protein sequence ID" value="GLD63211.1"/>
    <property type="molecule type" value="Genomic_DNA"/>
</dbReference>
<accession>A0AAD3RCD1</accession>
<gene>
    <name evidence="1" type="ORF">AKAME5_001485300</name>
</gene>
<reference evidence="1" key="1">
    <citation type="submission" date="2022-08" db="EMBL/GenBank/DDBJ databases">
        <title>Genome sequencing of akame (Lates japonicus).</title>
        <authorList>
            <person name="Hashiguchi Y."/>
            <person name="Takahashi H."/>
        </authorList>
    </citation>
    <scope>NUCLEOTIDE SEQUENCE</scope>
    <source>
        <strain evidence="1">Kochi</strain>
    </source>
</reference>
<evidence type="ECO:0000313" key="2">
    <source>
        <dbReference type="Proteomes" id="UP001279410"/>
    </source>
</evidence>
<dbReference type="Proteomes" id="UP001279410">
    <property type="component" value="Unassembled WGS sequence"/>
</dbReference>
<protein>
    <submittedName>
        <fullName evidence="1">Sterile alpha motif domain-containing protein 3-like isoform X1</fullName>
    </submittedName>
</protein>
<name>A0AAD3RCD1_LATJO</name>